<evidence type="ECO:0000256" key="2">
    <source>
        <dbReference type="ARBA" id="ARBA00012438"/>
    </source>
</evidence>
<dbReference type="PANTHER" id="PTHR43047">
    <property type="entry name" value="TWO-COMPONENT HISTIDINE PROTEIN KINASE"/>
    <property type="match status" value="1"/>
</dbReference>
<feature type="transmembrane region" description="Helical" evidence="7">
    <location>
        <begin position="237"/>
        <end position="255"/>
    </location>
</feature>
<keyword evidence="7" id="KW-1133">Transmembrane helix</keyword>
<dbReference type="Gene3D" id="1.10.4160.10">
    <property type="entry name" value="Hydantoin permease"/>
    <property type="match status" value="1"/>
</dbReference>
<evidence type="ECO:0000256" key="6">
    <source>
        <dbReference type="PROSITE-ProRule" id="PRU00169"/>
    </source>
</evidence>
<name>A0ABX2TKA9_9PROT</name>
<dbReference type="Proteomes" id="UP000584642">
    <property type="component" value="Unassembled WGS sequence"/>
</dbReference>
<dbReference type="InterPro" id="IPR001789">
    <property type="entry name" value="Sig_transdc_resp-reg_receiver"/>
</dbReference>
<dbReference type="SMART" id="SM00388">
    <property type="entry name" value="HisKA"/>
    <property type="match status" value="1"/>
</dbReference>
<keyword evidence="7" id="KW-0812">Transmembrane</keyword>
<comment type="catalytic activity">
    <reaction evidence="1">
        <text>ATP + protein L-histidine = ADP + protein N-phospho-L-histidine.</text>
        <dbReference type="EC" id="2.7.13.3"/>
    </reaction>
</comment>
<reference evidence="10 11" key="1">
    <citation type="submission" date="2020-05" db="EMBL/GenBank/DDBJ databases">
        <title>Azospirillum oleiclasticum sp. nov, a nitrogen-fixing and heavy crude oil-emulsifying bacterium isolated from the crude oil of Yumen Oilfield.</title>
        <authorList>
            <person name="Wu D."/>
            <person name="Cai M."/>
            <person name="Zhang X."/>
        </authorList>
    </citation>
    <scope>NUCLEOTIDE SEQUENCE [LARGE SCALE GENOMIC DNA]</scope>
    <source>
        <strain evidence="10 11">ROY-1-1-2</strain>
    </source>
</reference>
<gene>
    <name evidence="10" type="ORF">HND93_31025</name>
</gene>
<dbReference type="Pfam" id="PF02518">
    <property type="entry name" value="HATPase_c"/>
    <property type="match status" value="1"/>
</dbReference>
<feature type="transmembrane region" description="Helical" evidence="7">
    <location>
        <begin position="276"/>
        <end position="308"/>
    </location>
</feature>
<keyword evidence="5" id="KW-0418">Kinase</keyword>
<dbReference type="PRINTS" id="PR00344">
    <property type="entry name" value="BCTRLSENSOR"/>
</dbReference>
<dbReference type="EC" id="2.7.13.3" evidence="2"/>
<dbReference type="CDD" id="cd17574">
    <property type="entry name" value="REC_OmpR"/>
    <property type="match status" value="1"/>
</dbReference>
<evidence type="ECO:0000256" key="5">
    <source>
        <dbReference type="ARBA" id="ARBA00022777"/>
    </source>
</evidence>
<feature type="transmembrane region" description="Helical" evidence="7">
    <location>
        <begin position="60"/>
        <end position="84"/>
    </location>
</feature>
<dbReference type="InterPro" id="IPR036890">
    <property type="entry name" value="HATPase_C_sf"/>
</dbReference>
<feature type="domain" description="Response regulatory" evidence="9">
    <location>
        <begin position="936"/>
        <end position="1050"/>
    </location>
</feature>
<feature type="domain" description="Histidine kinase" evidence="8">
    <location>
        <begin position="696"/>
        <end position="913"/>
    </location>
</feature>
<dbReference type="Gene3D" id="1.10.287.130">
    <property type="match status" value="1"/>
</dbReference>
<dbReference type="SUPFAM" id="SSF55874">
    <property type="entry name" value="ATPase domain of HSP90 chaperone/DNA topoisomerase II/histidine kinase"/>
    <property type="match status" value="1"/>
</dbReference>
<dbReference type="PROSITE" id="PS50110">
    <property type="entry name" value="RESPONSE_REGULATORY"/>
    <property type="match status" value="1"/>
</dbReference>
<organism evidence="10 11">
    <name type="scientific">Azospirillum oleiclasticum</name>
    <dbReference type="NCBI Taxonomy" id="2735135"/>
    <lineage>
        <taxon>Bacteria</taxon>
        <taxon>Pseudomonadati</taxon>
        <taxon>Pseudomonadota</taxon>
        <taxon>Alphaproteobacteria</taxon>
        <taxon>Rhodospirillales</taxon>
        <taxon>Azospirillaceae</taxon>
        <taxon>Azospirillum</taxon>
    </lineage>
</organism>
<feature type="transmembrane region" description="Helical" evidence="7">
    <location>
        <begin position="380"/>
        <end position="402"/>
    </location>
</feature>
<keyword evidence="3 6" id="KW-0597">Phosphoprotein</keyword>
<feature type="transmembrane region" description="Helical" evidence="7">
    <location>
        <begin position="164"/>
        <end position="181"/>
    </location>
</feature>
<dbReference type="PANTHER" id="PTHR43047:SF72">
    <property type="entry name" value="OSMOSENSING HISTIDINE PROTEIN KINASE SLN1"/>
    <property type="match status" value="1"/>
</dbReference>
<evidence type="ECO:0000259" key="8">
    <source>
        <dbReference type="PROSITE" id="PS50109"/>
    </source>
</evidence>
<dbReference type="InterPro" id="IPR003594">
    <property type="entry name" value="HATPase_dom"/>
</dbReference>
<protein>
    <recommendedName>
        <fullName evidence="2">histidine kinase</fullName>
        <ecNumber evidence="2">2.7.13.3</ecNumber>
    </recommendedName>
</protein>
<keyword evidence="11" id="KW-1185">Reference proteome</keyword>
<feature type="transmembrane region" description="Helical" evidence="7">
    <location>
        <begin position="583"/>
        <end position="605"/>
    </location>
</feature>
<feature type="transmembrane region" description="Helical" evidence="7">
    <location>
        <begin position="447"/>
        <end position="470"/>
    </location>
</feature>
<feature type="transmembrane region" description="Helical" evidence="7">
    <location>
        <begin position="90"/>
        <end position="112"/>
    </location>
</feature>
<keyword evidence="4" id="KW-0808">Transferase</keyword>
<feature type="transmembrane region" description="Helical" evidence="7">
    <location>
        <begin position="476"/>
        <end position="496"/>
    </location>
</feature>
<feature type="transmembrane region" description="Helical" evidence="7">
    <location>
        <begin position="328"/>
        <end position="348"/>
    </location>
</feature>
<dbReference type="PROSITE" id="PS50109">
    <property type="entry name" value="HIS_KIN"/>
    <property type="match status" value="1"/>
</dbReference>
<evidence type="ECO:0000313" key="11">
    <source>
        <dbReference type="Proteomes" id="UP000584642"/>
    </source>
</evidence>
<dbReference type="Pfam" id="PF00512">
    <property type="entry name" value="HisKA"/>
    <property type="match status" value="1"/>
</dbReference>
<comment type="caution">
    <text evidence="10">The sequence shown here is derived from an EMBL/GenBank/DDBJ whole genome shotgun (WGS) entry which is preliminary data.</text>
</comment>
<dbReference type="Gene3D" id="3.40.50.2300">
    <property type="match status" value="1"/>
</dbReference>
<dbReference type="CDD" id="cd00082">
    <property type="entry name" value="HisKA"/>
    <property type="match status" value="1"/>
</dbReference>
<feature type="modified residue" description="4-aspartylphosphate" evidence="6">
    <location>
        <position position="985"/>
    </location>
</feature>
<evidence type="ECO:0000256" key="3">
    <source>
        <dbReference type="ARBA" id="ARBA00022553"/>
    </source>
</evidence>
<evidence type="ECO:0000256" key="1">
    <source>
        <dbReference type="ARBA" id="ARBA00000085"/>
    </source>
</evidence>
<evidence type="ECO:0000259" key="9">
    <source>
        <dbReference type="PROSITE" id="PS50110"/>
    </source>
</evidence>
<proteinExistence type="predicted"/>
<evidence type="ECO:0000256" key="4">
    <source>
        <dbReference type="ARBA" id="ARBA00022679"/>
    </source>
</evidence>
<feature type="transmembrane region" description="Helical" evidence="7">
    <location>
        <begin position="617"/>
        <end position="642"/>
    </location>
</feature>
<keyword evidence="7" id="KW-0472">Membrane</keyword>
<dbReference type="Pfam" id="PF00072">
    <property type="entry name" value="Response_reg"/>
    <property type="match status" value="1"/>
</dbReference>
<evidence type="ECO:0000313" key="10">
    <source>
        <dbReference type="EMBL" id="NYZ24160.1"/>
    </source>
</evidence>
<accession>A0ABX2TKA9</accession>
<dbReference type="SMART" id="SM00448">
    <property type="entry name" value="REC"/>
    <property type="match status" value="1"/>
</dbReference>
<dbReference type="EMBL" id="JABFDB010000035">
    <property type="protein sequence ID" value="NYZ24160.1"/>
    <property type="molecule type" value="Genomic_DNA"/>
</dbReference>
<dbReference type="SMART" id="SM00387">
    <property type="entry name" value="HATPase_c"/>
    <property type="match status" value="1"/>
</dbReference>
<feature type="transmembrane region" description="Helical" evidence="7">
    <location>
        <begin position="133"/>
        <end position="158"/>
    </location>
</feature>
<feature type="transmembrane region" description="Helical" evidence="7">
    <location>
        <begin position="193"/>
        <end position="212"/>
    </location>
</feature>
<dbReference type="SUPFAM" id="SSF52172">
    <property type="entry name" value="CheY-like"/>
    <property type="match status" value="1"/>
</dbReference>
<dbReference type="InterPro" id="IPR004358">
    <property type="entry name" value="Sig_transdc_His_kin-like_C"/>
</dbReference>
<evidence type="ECO:0000256" key="7">
    <source>
        <dbReference type="SAM" id="Phobius"/>
    </source>
</evidence>
<dbReference type="InterPro" id="IPR003661">
    <property type="entry name" value="HisK_dim/P_dom"/>
</dbReference>
<dbReference type="InterPro" id="IPR011006">
    <property type="entry name" value="CheY-like_superfamily"/>
</dbReference>
<dbReference type="InterPro" id="IPR036097">
    <property type="entry name" value="HisK_dim/P_sf"/>
</dbReference>
<dbReference type="SUPFAM" id="SSF47384">
    <property type="entry name" value="Homodimeric domain of signal transducing histidine kinase"/>
    <property type="match status" value="1"/>
</dbReference>
<feature type="transmembrane region" description="Helical" evidence="7">
    <location>
        <begin position="408"/>
        <end position="426"/>
    </location>
</feature>
<sequence length="1147" mass="124236">MADGGTGFGDLNQQASVNAAPQKIVPVRRTYNRWVANQTLEDYALRFTAKGARRWSPLRVANTALGSISFLALEAIGAAITLGYGATNAIYAILAVGALIFAAGLPISYYAARYGVDIDLLTRGAGFGYIGSTITSLIYASFTFIFFALEAVILAMALEMLTGLPLWLGYIVGSLVAIPLVTHGITGISRFQLWTQPLWLVLHVAPFLFVAVQDPGSFSRWLDHAGPDPERGHGFDLMMFGAAASVVFSLVAQIGEQVDFLRFLPPPARKGRRGRLAWWTALMAAGPGWILLGVVKLLAGSFLVVFALGHGVPADQAAEPTRMYLAAFEQFVAHPQVALVLTALFVIVSQMKINVTNAYAGSIAWSNFFSRLTHSHPGRVVWLVFNVAIALLLMEMGIYHAIEQILGLYSNIAVAWVGALVADLVVNKPLGLSPPHIEFKRAHLYDINPVGVGAMLIASVLSVAAFSGLFGAVAQVLSPFIALAVAFVTAPLIAWATGGRHYIARRSPPAAGPARCRVCELVFEPEDMAQCPAYGGAICSLCCSLDARCHDLCKTGARFPEQVLAALGAVAPQRVVVRLNSRLGHYIALVLAMGAVTGVVLWLVFQQTVAGIGLERAVVSAILWKVFLVLVLIIGVAAWLFVLAQESRRVAEEESRRQTELLVREIEAHERTDAQLQRAKEAAEAANLAKSRYVVGISHELRAPLNAIFGYAQLLERDPTIPDHRQNAVRVIRRSVEHLSGLIDGLLDISKIEAGRLQLHREEVRIHAFLAQIMDMFRLQAEAKGIAFRFEPPDGLPAVVHTDESRLRQILINLLSNAIKFTDRGHVAVRVRYRGQVAEVEIEDSGAGIPKEDLPRIFDPFVRSRGTGRPDVPGMGLGLTITKLLVEVMGGGISVTSEVGRGSVFRVKILLSEVMAPRRVLPSGGRITGYEGPRLTVLVADDDATHRDLVAQFLTPLGFTVLAAEDGERCLEMAAETRPDLVLLDITMPRRNGWEVARALRAAGSTAGIVMVSANAGEMRPGGQPGDDHDAFACKPLDVSRLLTLVHDVTGVVWVREADAPSAPPSPSSALSAGAFHPDHVPPPHQLDDLMELGRIGYVRGIQAKLEELAHLHPEAGTFIDLLRQHVRDFALNRFMATLEAHRRHDG</sequence>
<dbReference type="CDD" id="cd16922">
    <property type="entry name" value="HATPase_EvgS-ArcB-TorS-like"/>
    <property type="match status" value="1"/>
</dbReference>
<dbReference type="Gene3D" id="3.30.565.10">
    <property type="entry name" value="Histidine kinase-like ATPase, C-terminal domain"/>
    <property type="match status" value="1"/>
</dbReference>
<dbReference type="InterPro" id="IPR005467">
    <property type="entry name" value="His_kinase_dom"/>
</dbReference>